<name>A0A2H4J812_9CAUD</name>
<evidence type="ECO:0000256" key="1">
    <source>
        <dbReference type="SAM" id="MobiDB-lite"/>
    </source>
</evidence>
<protein>
    <submittedName>
        <fullName evidence="2">Uncharacterized protein</fullName>
    </submittedName>
</protein>
<proteinExistence type="predicted"/>
<gene>
    <name evidence="2" type="ORF">7F15_63</name>
</gene>
<sequence length="42" mass="4754">MQEKGEVKGLTSYFKRPGGTLEEQLQSIQDKALKDARKDSDQ</sequence>
<feature type="region of interest" description="Disordered" evidence="1">
    <location>
        <begin position="1"/>
        <end position="22"/>
    </location>
</feature>
<organism evidence="2">
    <name type="scientific">uncultured Caudovirales phage</name>
    <dbReference type="NCBI Taxonomy" id="2100421"/>
    <lineage>
        <taxon>Viruses</taxon>
        <taxon>Duplodnaviria</taxon>
        <taxon>Heunggongvirae</taxon>
        <taxon>Uroviricota</taxon>
        <taxon>Caudoviricetes</taxon>
        <taxon>Peduoviridae</taxon>
        <taxon>Maltschvirus</taxon>
        <taxon>Maltschvirus maltsch</taxon>
    </lineage>
</organism>
<reference evidence="2" key="1">
    <citation type="submission" date="2017-06" db="EMBL/GenBank/DDBJ databases">
        <title>Novel phages from South African skin metaviromes.</title>
        <authorList>
            <person name="van Zyl L.J."/>
            <person name="Abrahams Y."/>
            <person name="Stander E.A."/>
            <person name="Kirby B.M."/>
            <person name="Clavaud C."/>
            <person name="Farcet C."/>
            <person name="Breton L."/>
            <person name="Trindade M.I."/>
        </authorList>
    </citation>
    <scope>NUCLEOTIDE SEQUENCE</scope>
</reference>
<dbReference type="EMBL" id="MF417890">
    <property type="protein sequence ID" value="ASN69457.1"/>
    <property type="molecule type" value="Genomic_DNA"/>
</dbReference>
<evidence type="ECO:0000313" key="2">
    <source>
        <dbReference type="EMBL" id="ASN69457.1"/>
    </source>
</evidence>
<accession>A0A2H4J812</accession>